<protein>
    <submittedName>
        <fullName evidence="2">Lineage-specific thermal regulator protein</fullName>
    </submittedName>
</protein>
<reference evidence="2 3" key="1">
    <citation type="submission" date="2016-08" db="EMBL/GenBank/DDBJ databases">
        <title>Genome-based comparison of Moorella thermoacetic strains.</title>
        <authorList>
            <person name="Poehlein A."/>
            <person name="Bengelsdorf F.R."/>
            <person name="Esser C."/>
            <person name="Duerre P."/>
            <person name="Daniel R."/>
        </authorList>
    </citation>
    <scope>NUCLEOTIDE SEQUENCE [LARGE SCALE GENOMIC DNA]</scope>
    <source>
        <strain evidence="2 3">DSM 11768</strain>
    </source>
</reference>
<evidence type="ECO:0000313" key="3">
    <source>
        <dbReference type="Proteomes" id="UP000182743"/>
    </source>
</evidence>
<dbReference type="InterPro" id="IPR036390">
    <property type="entry name" value="WH_DNA-bd_sf"/>
</dbReference>
<dbReference type="Gene3D" id="1.10.10.10">
    <property type="entry name" value="Winged helix-like DNA-binding domain superfamily/Winged helix DNA-binding domain"/>
    <property type="match status" value="1"/>
</dbReference>
<feature type="domain" description="Transcription regulator PadR N-terminal" evidence="1">
    <location>
        <begin position="27"/>
        <end position="97"/>
    </location>
</feature>
<dbReference type="Proteomes" id="UP000182743">
    <property type="component" value="Unassembled WGS sequence"/>
</dbReference>
<dbReference type="OMA" id="EYCILSI"/>
<dbReference type="AlphaFoldDB" id="A0A1J5P3V7"/>
<dbReference type="KEGG" id="mthz:MOTHA_c24950"/>
<dbReference type="InterPro" id="IPR036388">
    <property type="entry name" value="WH-like_DNA-bd_sf"/>
</dbReference>
<proteinExistence type="predicted"/>
<dbReference type="InterPro" id="IPR005149">
    <property type="entry name" value="Tscrpt_reg_PadR_N"/>
</dbReference>
<name>A0A1J5P3V7_NEOTH</name>
<accession>A0A1J5P3V7</accession>
<dbReference type="RefSeq" id="WP_011393829.1">
    <property type="nucleotide sequence ID" value="NZ_BSDM01000003.1"/>
</dbReference>
<evidence type="ECO:0000313" key="2">
    <source>
        <dbReference type="EMBL" id="OIQ10005.1"/>
    </source>
</evidence>
<gene>
    <name evidence="2" type="ORF">MOOR_00750</name>
</gene>
<dbReference type="PANTHER" id="PTHR33169:SF14">
    <property type="entry name" value="TRANSCRIPTIONAL REGULATOR RV3488"/>
    <property type="match status" value="1"/>
</dbReference>
<comment type="caution">
    <text evidence="2">The sequence shown here is derived from an EMBL/GenBank/DDBJ whole genome shotgun (WGS) entry which is preliminary data.</text>
</comment>
<dbReference type="Pfam" id="PF03551">
    <property type="entry name" value="PadR"/>
    <property type="match status" value="1"/>
</dbReference>
<sequence>MLLYNILMMKKDNAMIQIKKGALEFCVLAVIAWEERYGYEIVKVLNEHGLTTPEGTIYPLLARLKKEGLVTATWRETAQGNPRKYYRVTDKGKTALDEFKRSWSEFTETVNSILKGGPA</sequence>
<dbReference type="EMBL" id="MIHH01000001">
    <property type="protein sequence ID" value="OIQ10005.1"/>
    <property type="molecule type" value="Genomic_DNA"/>
</dbReference>
<organism evidence="2 3">
    <name type="scientific">Neomoorella thermoacetica</name>
    <name type="common">Clostridium thermoaceticum</name>
    <dbReference type="NCBI Taxonomy" id="1525"/>
    <lineage>
        <taxon>Bacteria</taxon>
        <taxon>Bacillati</taxon>
        <taxon>Bacillota</taxon>
        <taxon>Clostridia</taxon>
        <taxon>Neomoorellales</taxon>
        <taxon>Neomoorellaceae</taxon>
        <taxon>Neomoorella</taxon>
    </lineage>
</organism>
<evidence type="ECO:0000259" key="1">
    <source>
        <dbReference type="Pfam" id="PF03551"/>
    </source>
</evidence>
<dbReference type="PANTHER" id="PTHR33169">
    <property type="entry name" value="PADR-FAMILY TRANSCRIPTIONAL REGULATOR"/>
    <property type="match status" value="1"/>
</dbReference>
<dbReference type="KEGG" id="mtho:MOTHE_c24230"/>
<dbReference type="SUPFAM" id="SSF46785">
    <property type="entry name" value="Winged helix' DNA-binding domain"/>
    <property type="match status" value="1"/>
</dbReference>
<dbReference type="InterPro" id="IPR052509">
    <property type="entry name" value="Metal_resp_DNA-bind_regulator"/>
</dbReference>